<dbReference type="InterPro" id="IPR029058">
    <property type="entry name" value="AB_hydrolase_fold"/>
</dbReference>
<evidence type="ECO:0000259" key="1">
    <source>
        <dbReference type="Pfam" id="PF00326"/>
    </source>
</evidence>
<dbReference type="Gene3D" id="3.40.50.1820">
    <property type="entry name" value="alpha/beta hydrolase"/>
    <property type="match status" value="1"/>
</dbReference>
<dbReference type="Pfam" id="PF00326">
    <property type="entry name" value="Peptidase_S9"/>
    <property type="match status" value="1"/>
</dbReference>
<dbReference type="AlphaFoldDB" id="A0A8J3NGU6"/>
<proteinExistence type="predicted"/>
<accession>A0A8J3NGU6</accession>
<dbReference type="Proteomes" id="UP000601223">
    <property type="component" value="Unassembled WGS sequence"/>
</dbReference>
<dbReference type="SUPFAM" id="SSF53474">
    <property type="entry name" value="alpha/beta-Hydrolases"/>
    <property type="match status" value="1"/>
</dbReference>
<comment type="caution">
    <text evidence="2">The sequence shown here is derived from an EMBL/GenBank/DDBJ whole genome shotgun (WGS) entry which is preliminary data.</text>
</comment>
<reference evidence="2 3" key="1">
    <citation type="submission" date="2021-01" db="EMBL/GenBank/DDBJ databases">
        <title>Whole genome shotgun sequence of Catellatospora bangladeshensis NBRC 107357.</title>
        <authorList>
            <person name="Komaki H."/>
            <person name="Tamura T."/>
        </authorList>
    </citation>
    <scope>NUCLEOTIDE SEQUENCE [LARGE SCALE GENOMIC DNA]</scope>
    <source>
        <strain evidence="2 3">NBRC 107357</strain>
    </source>
</reference>
<keyword evidence="3" id="KW-1185">Reference proteome</keyword>
<gene>
    <name evidence="2" type="ORF">Cba03nite_19860</name>
</gene>
<dbReference type="EMBL" id="BONF01000010">
    <property type="protein sequence ID" value="GIF80637.1"/>
    <property type="molecule type" value="Genomic_DNA"/>
</dbReference>
<name>A0A8J3NGU6_9ACTN</name>
<dbReference type="Gene3D" id="2.120.10.30">
    <property type="entry name" value="TolB, C-terminal domain"/>
    <property type="match status" value="1"/>
</dbReference>
<dbReference type="InterPro" id="IPR011042">
    <property type="entry name" value="6-blade_b-propeller_TolB-like"/>
</dbReference>
<dbReference type="InterPro" id="IPR001375">
    <property type="entry name" value="Peptidase_S9_cat"/>
</dbReference>
<dbReference type="SUPFAM" id="SSF69304">
    <property type="entry name" value="Tricorn protease N-terminal domain"/>
    <property type="match status" value="1"/>
</dbReference>
<sequence>MRLAGRPALWSDGPVSQGTAAAYDSLAAGPAGLHWVESVPDAGRSVVATWSLSGGTVLGALPVGSRVHAYGGGAYAVAGADVWVVREPDGQVWHAGSGRRLTASPYPHGGLSSGDGLLLGVRETATHDQLVAVDPAGAGETVLTESPFLGAACLDGGRLAWTRWADGVMPWDASEVWTAAYGRDGLRDAVRVAGGPDESAVQPRWGPDGCLYFLSDRTGWWNLYRHRAGRAEPVAPMAAENAAAPWELDYANYTFLPGGRFAITAQSGPEHRLVLVEADGAQRLAGLPYTHLKPYLATVGDRVAVIGGSPVRAPEIALVATDGTGRVEVIRSHERPAGHLAVPEVIRVGSGADQVTALYYPPPGAGPAPLIVRPHPGPTHHSAYRLDEDVQFFTGHGFAVADVDYRGSTGYGRAFRKALDGRWGIADVADCRAVARHLLDTGRARPGAVFVSGASAGGYTALRAVGEPGPFAMATARSAIVDPAGWRRTAPRFQRPHAAVLAHPDAAVRASRFTAPALLVHGTDDPVAPVADVTALAAALAGRGLLQGLLELPGTGHYLTGPAARAAALAELAAYRSVLARAAR</sequence>
<evidence type="ECO:0000313" key="2">
    <source>
        <dbReference type="EMBL" id="GIF80637.1"/>
    </source>
</evidence>
<evidence type="ECO:0000313" key="3">
    <source>
        <dbReference type="Proteomes" id="UP000601223"/>
    </source>
</evidence>
<organism evidence="2 3">
    <name type="scientific">Catellatospora bangladeshensis</name>
    <dbReference type="NCBI Taxonomy" id="310355"/>
    <lineage>
        <taxon>Bacteria</taxon>
        <taxon>Bacillati</taxon>
        <taxon>Actinomycetota</taxon>
        <taxon>Actinomycetes</taxon>
        <taxon>Micromonosporales</taxon>
        <taxon>Micromonosporaceae</taxon>
        <taxon>Catellatospora</taxon>
    </lineage>
</organism>
<protein>
    <submittedName>
        <fullName evidence="2">Peptidase</fullName>
    </submittedName>
</protein>
<dbReference type="PANTHER" id="PTHR43056">
    <property type="entry name" value="PEPTIDASE S9 PROLYL OLIGOPEPTIDASE"/>
    <property type="match status" value="1"/>
</dbReference>
<feature type="domain" description="Peptidase S9 prolyl oligopeptidase catalytic" evidence="1">
    <location>
        <begin position="387"/>
        <end position="575"/>
    </location>
</feature>
<dbReference type="GO" id="GO:0006508">
    <property type="term" value="P:proteolysis"/>
    <property type="evidence" value="ECO:0007669"/>
    <property type="project" value="InterPro"/>
</dbReference>
<dbReference type="InterPro" id="IPR050585">
    <property type="entry name" value="Xaa-Pro_dipeptidyl-ppase/CocE"/>
</dbReference>
<dbReference type="GO" id="GO:0008236">
    <property type="term" value="F:serine-type peptidase activity"/>
    <property type="evidence" value="ECO:0007669"/>
    <property type="project" value="InterPro"/>
</dbReference>
<dbReference type="PANTHER" id="PTHR43056:SF5">
    <property type="entry name" value="PEPTIDASE S9 PROLYL OLIGOPEPTIDASE CATALYTIC DOMAIN-CONTAINING PROTEIN"/>
    <property type="match status" value="1"/>
</dbReference>